<proteinExistence type="inferred from homology"/>
<dbReference type="SUPFAM" id="SSF111369">
    <property type="entry name" value="HlyD-like secretion proteins"/>
    <property type="match status" value="1"/>
</dbReference>
<dbReference type="RefSeq" id="WP_377369201.1">
    <property type="nucleotide sequence ID" value="NZ_JBHTMN010000018.1"/>
</dbReference>
<dbReference type="NCBIfam" id="TIGR01730">
    <property type="entry name" value="RND_mfp"/>
    <property type="match status" value="1"/>
</dbReference>
<feature type="domain" description="CzcB-like barrel-sandwich hybrid" evidence="3">
    <location>
        <begin position="92"/>
        <end position="217"/>
    </location>
</feature>
<reference evidence="5" key="1">
    <citation type="journal article" date="2019" name="Int. J. Syst. Evol. Microbiol.">
        <title>The Global Catalogue of Microorganisms (GCM) 10K type strain sequencing project: providing services to taxonomists for standard genome sequencing and annotation.</title>
        <authorList>
            <consortium name="The Broad Institute Genomics Platform"/>
            <consortium name="The Broad Institute Genome Sequencing Center for Infectious Disease"/>
            <person name="Wu L."/>
            <person name="Ma J."/>
        </authorList>
    </citation>
    <scope>NUCLEOTIDE SEQUENCE [LARGE SCALE GENOMIC DNA]</scope>
    <source>
        <strain evidence="5">JCM 30774</strain>
    </source>
</reference>
<sequence>MKRILPWLTLAIALALLVGIYLYVQHAIEANNSRIAQPRPPAKENPLNVTVVTVSPAKHAAQIQAVGLASPRYDLTLTNQVAGEIITMSPSFDVGEQVRQGQTLLTLRNVELSADLASAQNDVATSELALKEEQRQVEQANAEWRAAGLEGEPASDLVLRAPQLAAAQADLTSAKAALALAQDNVKKLKITAPFDGIITAQNASPGEYLSSNSELATLYSSDEVSIELQLSAQDWNKLPTGQQMLAQNWQASIRSIDGQQQWQGYVKRVGLHVNSESGLRSLYIAVDRPLELTPALLPGSYVSVIVQGMETDNLWQLPNSALSQKSQIWYVNADNRLANFDATPRFVDQDYVYIDVPENLAQAPQKILTQPYNSYLKGMLVTPEEVVSP</sequence>
<dbReference type="Gene3D" id="2.40.30.170">
    <property type="match status" value="1"/>
</dbReference>
<protein>
    <submittedName>
        <fullName evidence="4">Efflux RND transporter periplasmic adaptor subunit</fullName>
    </submittedName>
</protein>
<organism evidence="4 5">
    <name type="scientific">Rhodanobacter aciditrophus</name>
    <dbReference type="NCBI Taxonomy" id="1623218"/>
    <lineage>
        <taxon>Bacteria</taxon>
        <taxon>Pseudomonadati</taxon>
        <taxon>Pseudomonadota</taxon>
        <taxon>Gammaproteobacteria</taxon>
        <taxon>Lysobacterales</taxon>
        <taxon>Rhodanobacteraceae</taxon>
        <taxon>Rhodanobacter</taxon>
    </lineage>
</organism>
<gene>
    <name evidence="4" type="ORF">ACFQ45_15200</name>
</gene>
<evidence type="ECO:0000256" key="2">
    <source>
        <dbReference type="SAM" id="Coils"/>
    </source>
</evidence>
<keyword evidence="5" id="KW-1185">Reference proteome</keyword>
<keyword evidence="2" id="KW-0175">Coiled coil</keyword>
<evidence type="ECO:0000313" key="4">
    <source>
        <dbReference type="EMBL" id="MFD1384713.1"/>
    </source>
</evidence>
<evidence type="ECO:0000256" key="1">
    <source>
        <dbReference type="ARBA" id="ARBA00009477"/>
    </source>
</evidence>
<dbReference type="EMBL" id="JBHTMN010000018">
    <property type="protein sequence ID" value="MFD1384713.1"/>
    <property type="molecule type" value="Genomic_DNA"/>
</dbReference>
<dbReference type="Pfam" id="PF25973">
    <property type="entry name" value="BSH_CzcB"/>
    <property type="match status" value="1"/>
</dbReference>
<dbReference type="InterPro" id="IPR006143">
    <property type="entry name" value="RND_pump_MFP"/>
</dbReference>
<dbReference type="Gene3D" id="1.10.287.470">
    <property type="entry name" value="Helix hairpin bin"/>
    <property type="match status" value="1"/>
</dbReference>
<name>A0ABW4B3B4_9GAMM</name>
<accession>A0ABW4B3B4</accession>
<comment type="similarity">
    <text evidence="1">Belongs to the membrane fusion protein (MFP) (TC 8.A.1) family.</text>
</comment>
<dbReference type="Gene3D" id="2.40.50.100">
    <property type="match status" value="1"/>
</dbReference>
<dbReference type="PANTHER" id="PTHR30469:SF15">
    <property type="entry name" value="HLYD FAMILY OF SECRETION PROTEINS"/>
    <property type="match status" value="1"/>
</dbReference>
<feature type="coiled-coil region" evidence="2">
    <location>
        <begin position="116"/>
        <end position="191"/>
    </location>
</feature>
<evidence type="ECO:0000313" key="5">
    <source>
        <dbReference type="Proteomes" id="UP001597059"/>
    </source>
</evidence>
<comment type="caution">
    <text evidence="4">The sequence shown here is derived from an EMBL/GenBank/DDBJ whole genome shotgun (WGS) entry which is preliminary data.</text>
</comment>
<evidence type="ECO:0000259" key="3">
    <source>
        <dbReference type="Pfam" id="PF25973"/>
    </source>
</evidence>
<dbReference type="PANTHER" id="PTHR30469">
    <property type="entry name" value="MULTIDRUG RESISTANCE PROTEIN MDTA"/>
    <property type="match status" value="1"/>
</dbReference>
<dbReference type="Proteomes" id="UP001597059">
    <property type="component" value="Unassembled WGS sequence"/>
</dbReference>
<dbReference type="InterPro" id="IPR058647">
    <property type="entry name" value="BSH_CzcB-like"/>
</dbReference>